<dbReference type="CDD" id="cd09917">
    <property type="entry name" value="F-box_SF"/>
    <property type="match status" value="1"/>
</dbReference>
<keyword evidence="2" id="KW-0732">Signal</keyword>
<dbReference type="AlphaFoldDB" id="A0A2A2J360"/>
<gene>
    <name evidence="3" type="ORF">WR25_14352</name>
</gene>
<dbReference type="Gene3D" id="2.120.10.80">
    <property type="entry name" value="Kelch-type beta propeller"/>
    <property type="match status" value="1"/>
</dbReference>
<sequence length="255" mass="30067">MFVFLLASRFVPILQPFEIATFQIVQSPVGIVPQTVISGKNDRYKARINEEEIVHEKVQKIPSLFTKMLANLPVEMILLICEYPEFKDLGQLAWTNKRMMQIFKKYRPMALERKTLFYRPDPPEWRQQASVTYFKNKFYYLGGWEPEEMKTTNRVDLLMDGIRRYIDYQTMNGNGSSGDDEVFKFCLCFDPIGSRISRIADMKYARYRHSLVVTNGKLYAIGGFKKGLWEKFCNSIEEYDPQTNKWREVENIDIK</sequence>
<comment type="caution">
    <text evidence="3">The sequence shown here is derived from an EMBL/GenBank/DDBJ whole genome shotgun (WGS) entry which is preliminary data.</text>
</comment>
<reference evidence="3 4" key="1">
    <citation type="journal article" date="2017" name="Curr. Biol.">
        <title>Genome architecture and evolution of a unichromosomal asexual nematode.</title>
        <authorList>
            <person name="Fradin H."/>
            <person name="Zegar C."/>
            <person name="Gutwein M."/>
            <person name="Lucas J."/>
            <person name="Kovtun M."/>
            <person name="Corcoran D."/>
            <person name="Baugh L.R."/>
            <person name="Kiontke K."/>
            <person name="Gunsalus K."/>
            <person name="Fitch D.H."/>
            <person name="Piano F."/>
        </authorList>
    </citation>
    <scope>NUCLEOTIDE SEQUENCE [LARGE SCALE GENOMIC DNA]</scope>
    <source>
        <strain evidence="3">PF1309</strain>
    </source>
</reference>
<dbReference type="PANTHER" id="PTHR46375">
    <property type="entry name" value="KELCH REPEAT AND BTB DOMAIN-CONTAINING PROTEIN 13-RELATED"/>
    <property type="match status" value="1"/>
</dbReference>
<evidence type="ECO:0008006" key="5">
    <source>
        <dbReference type="Google" id="ProtNLM"/>
    </source>
</evidence>
<evidence type="ECO:0000313" key="4">
    <source>
        <dbReference type="Proteomes" id="UP000218231"/>
    </source>
</evidence>
<dbReference type="SUPFAM" id="SSF117281">
    <property type="entry name" value="Kelch motif"/>
    <property type="match status" value="1"/>
</dbReference>
<dbReference type="Pfam" id="PF01344">
    <property type="entry name" value="Kelch_1"/>
    <property type="match status" value="1"/>
</dbReference>
<dbReference type="InterPro" id="IPR006652">
    <property type="entry name" value="Kelch_1"/>
</dbReference>
<keyword evidence="4" id="KW-1185">Reference proteome</keyword>
<accession>A0A2A2J360</accession>
<proteinExistence type="predicted"/>
<dbReference type="InterPro" id="IPR052392">
    <property type="entry name" value="Kelch-BTB_domain-containing"/>
</dbReference>
<dbReference type="PANTHER" id="PTHR46375:SF3">
    <property type="entry name" value="KELCH REPEAT AND BTB DOMAIN-CONTAINING PROTEIN 13"/>
    <property type="match status" value="1"/>
</dbReference>
<keyword evidence="1" id="KW-0880">Kelch repeat</keyword>
<feature type="chain" id="PRO_5012019451" description="F-box domain-containing protein" evidence="2">
    <location>
        <begin position="17"/>
        <end position="255"/>
    </location>
</feature>
<evidence type="ECO:0000313" key="3">
    <source>
        <dbReference type="EMBL" id="PAV55983.1"/>
    </source>
</evidence>
<protein>
    <recommendedName>
        <fullName evidence="5">F-box domain-containing protein</fullName>
    </recommendedName>
</protein>
<dbReference type="OrthoDB" id="6582154at2759"/>
<organism evidence="3 4">
    <name type="scientific">Diploscapter pachys</name>
    <dbReference type="NCBI Taxonomy" id="2018661"/>
    <lineage>
        <taxon>Eukaryota</taxon>
        <taxon>Metazoa</taxon>
        <taxon>Ecdysozoa</taxon>
        <taxon>Nematoda</taxon>
        <taxon>Chromadorea</taxon>
        <taxon>Rhabditida</taxon>
        <taxon>Rhabditina</taxon>
        <taxon>Rhabditomorpha</taxon>
        <taxon>Rhabditoidea</taxon>
        <taxon>Rhabditidae</taxon>
        <taxon>Diploscapter</taxon>
    </lineage>
</organism>
<name>A0A2A2J360_9BILA</name>
<dbReference type="Proteomes" id="UP000218231">
    <property type="component" value="Unassembled WGS sequence"/>
</dbReference>
<evidence type="ECO:0000256" key="1">
    <source>
        <dbReference type="ARBA" id="ARBA00022441"/>
    </source>
</evidence>
<feature type="signal peptide" evidence="2">
    <location>
        <begin position="1"/>
        <end position="16"/>
    </location>
</feature>
<evidence type="ECO:0000256" key="2">
    <source>
        <dbReference type="SAM" id="SignalP"/>
    </source>
</evidence>
<dbReference type="InterPro" id="IPR015915">
    <property type="entry name" value="Kelch-typ_b-propeller"/>
</dbReference>
<dbReference type="EMBL" id="LIAE01010731">
    <property type="protein sequence ID" value="PAV55983.1"/>
    <property type="molecule type" value="Genomic_DNA"/>
</dbReference>